<accession>A0A914VK68</accession>
<sequence>MCACGWPIHPMLSASCAEAGRRQRHGLERNYFRWPYSLHIFKKGTRVTTKVYQQEVLEGVLEPWAQLHFANRHWCFQRDSAPAHRAKSVQGCCRDRIPDFIAHEDWPSSLADLNSMDFAVWGILTKDISAKYHKSTASLERKLKAAWAKISQGKLRAAVDVSPRRVKACIKAKGDHFKYPFGV</sequence>
<dbReference type="AlphaFoldDB" id="A0A914VK68"/>
<dbReference type="Proteomes" id="UP000887566">
    <property type="component" value="Unplaced"/>
</dbReference>
<name>A0A914VK68_9BILA</name>
<organism evidence="1 2">
    <name type="scientific">Plectus sambesii</name>
    <dbReference type="NCBI Taxonomy" id="2011161"/>
    <lineage>
        <taxon>Eukaryota</taxon>
        <taxon>Metazoa</taxon>
        <taxon>Ecdysozoa</taxon>
        <taxon>Nematoda</taxon>
        <taxon>Chromadorea</taxon>
        <taxon>Plectida</taxon>
        <taxon>Plectina</taxon>
        <taxon>Plectoidea</taxon>
        <taxon>Plectidae</taxon>
        <taxon>Plectus</taxon>
    </lineage>
</organism>
<dbReference type="Gene3D" id="3.30.420.10">
    <property type="entry name" value="Ribonuclease H-like superfamily/Ribonuclease H"/>
    <property type="match status" value="1"/>
</dbReference>
<dbReference type="WBParaSite" id="PSAMB.scaffold2096size25459.g16393.t1">
    <property type="protein sequence ID" value="PSAMB.scaffold2096size25459.g16393.t1"/>
    <property type="gene ID" value="PSAMB.scaffold2096size25459.g16393"/>
</dbReference>
<keyword evidence="1" id="KW-1185">Reference proteome</keyword>
<reference evidence="2" key="1">
    <citation type="submission" date="2022-11" db="UniProtKB">
        <authorList>
            <consortium name="WormBaseParasite"/>
        </authorList>
    </citation>
    <scope>IDENTIFICATION</scope>
</reference>
<dbReference type="PANTHER" id="PTHR46068">
    <property type="entry name" value="PROTEIN CBG27172"/>
    <property type="match status" value="1"/>
</dbReference>
<protein>
    <submittedName>
        <fullName evidence="2">Transposase</fullName>
    </submittedName>
</protein>
<evidence type="ECO:0000313" key="1">
    <source>
        <dbReference type="Proteomes" id="UP000887566"/>
    </source>
</evidence>
<proteinExistence type="predicted"/>
<dbReference type="InterPro" id="IPR036397">
    <property type="entry name" value="RNaseH_sf"/>
</dbReference>
<dbReference type="GO" id="GO:0003676">
    <property type="term" value="F:nucleic acid binding"/>
    <property type="evidence" value="ECO:0007669"/>
    <property type="project" value="InterPro"/>
</dbReference>
<evidence type="ECO:0000313" key="2">
    <source>
        <dbReference type="WBParaSite" id="PSAMB.scaffold2096size25459.g16393.t1"/>
    </source>
</evidence>
<dbReference type="PANTHER" id="PTHR46068:SF1">
    <property type="entry name" value="TRANSPOSASE IS30-LIKE HTH DOMAIN-CONTAINING PROTEIN"/>
    <property type="match status" value="1"/>
</dbReference>